<evidence type="ECO:0000313" key="11">
    <source>
        <dbReference type="Proteomes" id="UP000265719"/>
    </source>
</evidence>
<dbReference type="InterPro" id="IPR017927">
    <property type="entry name" value="FAD-bd_FR_type"/>
</dbReference>
<dbReference type="RefSeq" id="WP_084012563.1">
    <property type="nucleotide sequence ID" value="NZ_CP063196.1"/>
</dbReference>
<evidence type="ECO:0000259" key="9">
    <source>
        <dbReference type="PROSITE" id="PS51384"/>
    </source>
</evidence>
<dbReference type="CDD" id="cd00207">
    <property type="entry name" value="fer2"/>
    <property type="match status" value="1"/>
</dbReference>
<dbReference type="PROSITE" id="PS51384">
    <property type="entry name" value="FAD_FR"/>
    <property type="match status" value="1"/>
</dbReference>
<dbReference type="PANTHER" id="PTHR47354">
    <property type="entry name" value="NADH OXIDOREDUCTASE HCR"/>
    <property type="match status" value="1"/>
</dbReference>
<evidence type="ECO:0000256" key="4">
    <source>
        <dbReference type="ARBA" id="ARBA00022723"/>
    </source>
</evidence>
<dbReference type="InterPro" id="IPR001041">
    <property type="entry name" value="2Fe-2S_ferredoxin-type"/>
</dbReference>
<sequence length="332" mass="35501">MTAAPTSATTASASPAARGSTAIELRVAAKTAVADGVVTLTLTHPEGRRLPDWTPGSHIDLTLPNGTTRQYSLCGDRWDAHSYRVGVLREPASRGGSAFVHDELAEGDTVTIGGPRNNFRLAPSPRYLFVAGGIGITPLLPMIGQADLLDADWHLLYGGRTRATMAFLDELAPHGDRVTVVPQDEQGLLDLPAWLGEAQADRKVYCCGPAPLLDAVAELTRHWPAGLLRTERFTAAEQGAPFRGTPFEVELRRSGRTVTVGPGRSVLDALADAGVPVLSSCRRGVCGTCETDVLEGIPDHRDSVLDDRERAAGDRMLVCVSRARTDRLVLDL</sequence>
<dbReference type="KEGG" id="thao:NI17_008425"/>
<evidence type="ECO:0000256" key="7">
    <source>
        <dbReference type="ARBA" id="ARBA00023014"/>
    </source>
</evidence>
<proteinExistence type="predicted"/>
<dbReference type="GO" id="GO:0046872">
    <property type="term" value="F:metal ion binding"/>
    <property type="evidence" value="ECO:0007669"/>
    <property type="project" value="UniProtKB-KW"/>
</dbReference>
<dbReference type="AlphaFoldDB" id="A0AA97M5N8"/>
<evidence type="ECO:0000256" key="1">
    <source>
        <dbReference type="ARBA" id="ARBA00001974"/>
    </source>
</evidence>
<dbReference type="PANTHER" id="PTHR47354:SF1">
    <property type="entry name" value="CARNITINE MONOOXYGENASE REDUCTASE SUBUNIT"/>
    <property type="match status" value="1"/>
</dbReference>
<dbReference type="PRINTS" id="PR00409">
    <property type="entry name" value="PHDIOXRDTASE"/>
</dbReference>
<dbReference type="SUPFAM" id="SSF63380">
    <property type="entry name" value="Riboflavin synthase domain-like"/>
    <property type="match status" value="1"/>
</dbReference>
<gene>
    <name evidence="10" type="ORF">NI17_008425</name>
</gene>
<dbReference type="Proteomes" id="UP000265719">
    <property type="component" value="Chromosome"/>
</dbReference>
<evidence type="ECO:0000256" key="6">
    <source>
        <dbReference type="ARBA" id="ARBA00023004"/>
    </source>
</evidence>
<protein>
    <submittedName>
        <fullName evidence="10">Oxidoreductase</fullName>
    </submittedName>
</protein>
<dbReference type="InterPro" id="IPR036010">
    <property type="entry name" value="2Fe-2S_ferredoxin-like_sf"/>
</dbReference>
<dbReference type="GO" id="GO:0051537">
    <property type="term" value="F:2 iron, 2 sulfur cluster binding"/>
    <property type="evidence" value="ECO:0007669"/>
    <property type="project" value="UniProtKB-KW"/>
</dbReference>
<organism evidence="10 11">
    <name type="scientific">Thermobifida halotolerans</name>
    <dbReference type="NCBI Taxonomy" id="483545"/>
    <lineage>
        <taxon>Bacteria</taxon>
        <taxon>Bacillati</taxon>
        <taxon>Actinomycetota</taxon>
        <taxon>Actinomycetes</taxon>
        <taxon>Streptosporangiales</taxon>
        <taxon>Nocardiopsidaceae</taxon>
        <taxon>Thermobifida</taxon>
    </lineage>
</organism>
<dbReference type="Gene3D" id="3.40.50.80">
    <property type="entry name" value="Nucleotide-binding domain of ferredoxin-NADP reductase (FNR) module"/>
    <property type="match status" value="1"/>
</dbReference>
<dbReference type="PROSITE" id="PS51085">
    <property type="entry name" value="2FE2S_FER_2"/>
    <property type="match status" value="1"/>
</dbReference>
<dbReference type="InterPro" id="IPR012675">
    <property type="entry name" value="Beta-grasp_dom_sf"/>
</dbReference>
<keyword evidence="5" id="KW-0560">Oxidoreductase</keyword>
<dbReference type="GO" id="GO:0016491">
    <property type="term" value="F:oxidoreductase activity"/>
    <property type="evidence" value="ECO:0007669"/>
    <property type="project" value="UniProtKB-KW"/>
</dbReference>
<dbReference type="InterPro" id="IPR017938">
    <property type="entry name" value="Riboflavin_synthase-like_b-brl"/>
</dbReference>
<keyword evidence="7" id="KW-0411">Iron-sulfur</keyword>
<dbReference type="InterPro" id="IPR006058">
    <property type="entry name" value="2Fe2S_fd_BS"/>
</dbReference>
<dbReference type="SUPFAM" id="SSF52343">
    <property type="entry name" value="Ferredoxin reductase-like, C-terminal NADP-linked domain"/>
    <property type="match status" value="1"/>
</dbReference>
<accession>A0AA97M5N8</accession>
<dbReference type="Gene3D" id="3.10.20.30">
    <property type="match status" value="1"/>
</dbReference>
<keyword evidence="2" id="KW-0285">Flavoprotein</keyword>
<dbReference type="InterPro" id="IPR039261">
    <property type="entry name" value="FNR_nucleotide-bd"/>
</dbReference>
<keyword evidence="6" id="KW-0408">Iron</keyword>
<dbReference type="InterPro" id="IPR050415">
    <property type="entry name" value="MRET"/>
</dbReference>
<evidence type="ECO:0000256" key="2">
    <source>
        <dbReference type="ARBA" id="ARBA00022630"/>
    </source>
</evidence>
<keyword evidence="3" id="KW-0001">2Fe-2S</keyword>
<evidence type="ECO:0000256" key="5">
    <source>
        <dbReference type="ARBA" id="ARBA00023002"/>
    </source>
</evidence>
<reference evidence="10" key="1">
    <citation type="submission" date="2020-10" db="EMBL/GenBank/DDBJ databases">
        <title>De novo genome project of the cellulose decomposer Thermobifida halotolerans type strain.</title>
        <authorList>
            <person name="Nagy I."/>
            <person name="Horvath B."/>
            <person name="Kukolya J."/>
            <person name="Nagy I."/>
            <person name="Orsini M."/>
        </authorList>
    </citation>
    <scope>NUCLEOTIDE SEQUENCE</scope>
    <source>
        <strain evidence="10">DSM 44931</strain>
    </source>
</reference>
<evidence type="ECO:0000256" key="3">
    <source>
        <dbReference type="ARBA" id="ARBA00022714"/>
    </source>
</evidence>
<dbReference type="Pfam" id="PF00111">
    <property type="entry name" value="Fer2"/>
    <property type="match status" value="1"/>
</dbReference>
<dbReference type="PROSITE" id="PS00197">
    <property type="entry name" value="2FE2S_FER_1"/>
    <property type="match status" value="1"/>
</dbReference>
<dbReference type="Gene3D" id="2.40.30.10">
    <property type="entry name" value="Translation factors"/>
    <property type="match status" value="1"/>
</dbReference>
<feature type="domain" description="2Fe-2S ferredoxin-type" evidence="8">
    <location>
        <begin position="247"/>
        <end position="332"/>
    </location>
</feature>
<dbReference type="EMBL" id="CP063196">
    <property type="protein sequence ID" value="UOE21152.1"/>
    <property type="molecule type" value="Genomic_DNA"/>
</dbReference>
<name>A0AA97M5N8_9ACTN</name>
<keyword evidence="4" id="KW-0479">Metal-binding</keyword>
<feature type="domain" description="FAD-binding FR-type" evidence="9">
    <location>
        <begin position="20"/>
        <end position="122"/>
    </location>
</feature>
<keyword evidence="11" id="KW-1185">Reference proteome</keyword>
<dbReference type="SUPFAM" id="SSF54292">
    <property type="entry name" value="2Fe-2S ferredoxin-like"/>
    <property type="match status" value="1"/>
</dbReference>
<dbReference type="CDD" id="cd06185">
    <property type="entry name" value="PDR_like"/>
    <property type="match status" value="1"/>
</dbReference>
<comment type="cofactor">
    <cofactor evidence="1">
        <name>FAD</name>
        <dbReference type="ChEBI" id="CHEBI:57692"/>
    </cofactor>
</comment>
<evidence type="ECO:0000313" key="10">
    <source>
        <dbReference type="EMBL" id="UOE21152.1"/>
    </source>
</evidence>
<evidence type="ECO:0000259" key="8">
    <source>
        <dbReference type="PROSITE" id="PS51085"/>
    </source>
</evidence>